<keyword evidence="15" id="KW-1185">Reference proteome</keyword>
<dbReference type="Gene3D" id="3.90.470.20">
    <property type="entry name" value="4'-phosphopantetheinyl transferase domain"/>
    <property type="match status" value="1"/>
</dbReference>
<evidence type="ECO:0000256" key="10">
    <source>
        <dbReference type="ARBA" id="ARBA00049176"/>
    </source>
</evidence>
<dbReference type="InterPro" id="IPR008278">
    <property type="entry name" value="4-PPantetheinyl_Trfase_dom"/>
</dbReference>
<accession>A0ABV6CSK9</accession>
<evidence type="ECO:0000256" key="8">
    <source>
        <dbReference type="ARBA" id="ARBA00029894"/>
    </source>
</evidence>
<dbReference type="InterPro" id="IPR037143">
    <property type="entry name" value="4-PPantetheinyl_Trfase_dom_sf"/>
</dbReference>
<comment type="caution">
    <text evidence="14">The sequence shown here is derived from an EMBL/GenBank/DDBJ whole genome shotgun (WGS) entry which is preliminary data.</text>
</comment>
<dbReference type="InterPro" id="IPR041354">
    <property type="entry name" value="4PPT_N"/>
</dbReference>
<evidence type="ECO:0000256" key="7">
    <source>
        <dbReference type="ARBA" id="ARBA00023191"/>
    </source>
</evidence>
<dbReference type="EMBL" id="JBHLWQ010000180">
    <property type="protein sequence ID" value="MFC0202236.1"/>
    <property type="molecule type" value="Genomic_DNA"/>
</dbReference>
<evidence type="ECO:0000256" key="4">
    <source>
        <dbReference type="ARBA" id="ARBA00011503"/>
    </source>
</evidence>
<evidence type="ECO:0000256" key="11">
    <source>
        <dbReference type="ARBA" id="ARBA00049191"/>
    </source>
</evidence>
<keyword evidence="7" id="KW-0259">Enterobactin biosynthesis</keyword>
<sequence>QPPLWPGEQVAVRRAVPARRQEFAAGRAAARAAMQDAGVDPAALPAGTDRAPRWPAGVAGSISHAAGLAAALAARSAVWAGIGLDIEKAAPFNADLAAIIRAPGDRDDSGLGADLSATLAFSAKEAAFKAQFPLTGLWLDHRDVDITLTPTSFTVVVRDVPLVGRWMRTDGMFLSILLAGPEQAGQLGSLDVDVVAR</sequence>
<evidence type="ECO:0000313" key="14">
    <source>
        <dbReference type="EMBL" id="MFC0202236.1"/>
    </source>
</evidence>
<comment type="pathway">
    <text evidence="2">Siderophore biosynthesis; enterobactin biosynthesis.</text>
</comment>
<organism evidence="14 15">
    <name type="scientific">Paracoccus rhizosphaerae</name>
    <dbReference type="NCBI Taxonomy" id="1133347"/>
    <lineage>
        <taxon>Bacteria</taxon>
        <taxon>Pseudomonadati</taxon>
        <taxon>Pseudomonadota</taxon>
        <taxon>Alphaproteobacteria</taxon>
        <taxon>Rhodobacterales</taxon>
        <taxon>Paracoccaceae</taxon>
        <taxon>Paracoccus</taxon>
    </lineage>
</organism>
<dbReference type="Pfam" id="PF17837">
    <property type="entry name" value="4PPT_N"/>
    <property type="match status" value="1"/>
</dbReference>
<evidence type="ECO:0000256" key="3">
    <source>
        <dbReference type="ARBA" id="ARBA00008342"/>
    </source>
</evidence>
<feature type="non-terminal residue" evidence="14">
    <location>
        <position position="1"/>
    </location>
</feature>
<protein>
    <recommendedName>
        <fullName evidence="5">Enterobactin synthase component D</fullName>
    </recommendedName>
    <alternativeName>
        <fullName evidence="8">4'-phosphopantetheinyl transferase EntD</fullName>
    </alternativeName>
    <alternativeName>
        <fullName evidence="9">Enterochelin synthase D</fullName>
    </alternativeName>
</protein>
<dbReference type="PANTHER" id="PTHR38096">
    <property type="entry name" value="ENTEROBACTIN SYNTHASE COMPONENT D"/>
    <property type="match status" value="1"/>
</dbReference>
<proteinExistence type="inferred from homology"/>
<dbReference type="Pfam" id="PF01648">
    <property type="entry name" value="ACPS"/>
    <property type="match status" value="1"/>
</dbReference>
<feature type="domain" description="4'-phosphopantetheinyl transferase N-terminal" evidence="13">
    <location>
        <begin position="8"/>
        <end position="74"/>
    </location>
</feature>
<comment type="function">
    <text evidence="1">Involved in the biosynthesis of the siderophore enterobactin (enterochelin), which is a macrocyclic trimeric lactone of N-(2,3-dihydroxybenzoyl)-serine. The serine trilactone serves as a scaffolding for the three catechol functionalities that provide hexadentate coordination for the tightly ligated iron(2+) atoms. Plays an essential role in the assembly of the enterobactin by catalyzing the transfer of the 4'-phosphopantetheine (Ppant) moiety from coenzyme A to the apo-domains of both EntB (ArCP domain) and EntF (PCP domain) to yield their holo-forms which make them competent for the activation of 2,3-dihydroxybenzoate (DHB) and L-serine, respectively.</text>
</comment>
<dbReference type="InterPro" id="IPR003542">
    <property type="entry name" value="Enbac_synth_compD-like"/>
</dbReference>
<feature type="domain" description="4'-phosphopantetheinyl transferase" evidence="12">
    <location>
        <begin position="81"/>
        <end position="152"/>
    </location>
</feature>
<name>A0ABV6CSK9_9RHOB</name>
<dbReference type="GO" id="GO:0016740">
    <property type="term" value="F:transferase activity"/>
    <property type="evidence" value="ECO:0007669"/>
    <property type="project" value="UniProtKB-KW"/>
</dbReference>
<evidence type="ECO:0000256" key="1">
    <source>
        <dbReference type="ARBA" id="ARBA00003937"/>
    </source>
</evidence>
<comment type="similarity">
    <text evidence="3">Belongs to the P-Pant transferase superfamily. EntD family.</text>
</comment>
<evidence type="ECO:0000256" key="9">
    <source>
        <dbReference type="ARBA" id="ARBA00031996"/>
    </source>
</evidence>
<reference evidence="14 15" key="1">
    <citation type="submission" date="2024-09" db="EMBL/GenBank/DDBJ databases">
        <authorList>
            <person name="Sun Q."/>
            <person name="Mori K."/>
        </authorList>
    </citation>
    <scope>NUCLEOTIDE SEQUENCE [LARGE SCALE GENOMIC DNA]</scope>
    <source>
        <strain evidence="14 15">CCM 7904</strain>
    </source>
</reference>
<evidence type="ECO:0000259" key="13">
    <source>
        <dbReference type="Pfam" id="PF17837"/>
    </source>
</evidence>
<evidence type="ECO:0000259" key="12">
    <source>
        <dbReference type="Pfam" id="PF01648"/>
    </source>
</evidence>
<dbReference type="PRINTS" id="PR01399">
    <property type="entry name" value="ENTSNTHTASED"/>
</dbReference>
<evidence type="ECO:0000256" key="6">
    <source>
        <dbReference type="ARBA" id="ARBA00022679"/>
    </source>
</evidence>
<gene>
    <name evidence="14" type="ORF">ACFFIZ_18475</name>
</gene>
<dbReference type="PANTHER" id="PTHR38096:SF1">
    <property type="entry name" value="ENTEROBACTIN SYNTHASE COMPONENT D"/>
    <property type="match status" value="1"/>
</dbReference>
<dbReference type="RefSeq" id="WP_378927207.1">
    <property type="nucleotide sequence ID" value="NZ_JBHLWQ010000180.1"/>
</dbReference>
<evidence type="ECO:0000313" key="15">
    <source>
        <dbReference type="Proteomes" id="UP001589795"/>
    </source>
</evidence>
<dbReference type="Proteomes" id="UP001589795">
    <property type="component" value="Unassembled WGS sequence"/>
</dbReference>
<comment type="catalytic activity">
    <reaction evidence="10">
        <text>apo-[aryl-carrier protein] + CoA = holo-[aryl-carrier protein] + adenosine 3',5'-bisphosphate + H(+)</text>
        <dbReference type="Rhea" id="RHEA:48404"/>
        <dbReference type="Rhea" id="RHEA-COMP:15903"/>
        <dbReference type="Rhea" id="RHEA-COMP:17557"/>
        <dbReference type="ChEBI" id="CHEBI:15378"/>
        <dbReference type="ChEBI" id="CHEBI:29999"/>
        <dbReference type="ChEBI" id="CHEBI:57287"/>
        <dbReference type="ChEBI" id="CHEBI:58343"/>
        <dbReference type="ChEBI" id="CHEBI:64479"/>
    </reaction>
</comment>
<comment type="catalytic activity">
    <reaction evidence="11">
        <text>apo-[peptidyl-carrier protein] + CoA = holo-[peptidyl-carrier protein] + adenosine 3',5'-bisphosphate + H(+)</text>
        <dbReference type="Rhea" id="RHEA:46228"/>
        <dbReference type="Rhea" id="RHEA-COMP:11479"/>
        <dbReference type="Rhea" id="RHEA-COMP:11480"/>
        <dbReference type="ChEBI" id="CHEBI:15378"/>
        <dbReference type="ChEBI" id="CHEBI:29999"/>
        <dbReference type="ChEBI" id="CHEBI:57287"/>
        <dbReference type="ChEBI" id="CHEBI:58343"/>
        <dbReference type="ChEBI" id="CHEBI:64479"/>
    </reaction>
</comment>
<keyword evidence="6 14" id="KW-0808">Transferase</keyword>
<evidence type="ECO:0000256" key="2">
    <source>
        <dbReference type="ARBA" id="ARBA00004993"/>
    </source>
</evidence>
<dbReference type="SUPFAM" id="SSF56214">
    <property type="entry name" value="4'-phosphopantetheinyl transferase"/>
    <property type="match status" value="1"/>
</dbReference>
<comment type="subunit">
    <text evidence="4">EntB, EntD, EntE, and EntF form a multienzyme complex called enterobactin synthase.</text>
</comment>
<evidence type="ECO:0000256" key="5">
    <source>
        <dbReference type="ARBA" id="ARBA00019087"/>
    </source>
</evidence>